<sequence length="265" mass="28320">METAFLVWSAAPAASQDRRAGVFLPHAGGAAALLVPSGEALPQQSPPAPRPAKAKKKPSAPRKPPQRGLGVEQLERLRLQEQWRKITHAEPPLCQQLRQPALCGLSLATTAPPVGHSSPWAASGLPYHVAAARYRVAMAGGGFQVGGHGTLAEFPSSQSLQCSERCELCVRTKRLLGEKLRTGEGDAGLGEGKHPLHLFLADRMDDQGGTEVRRRRSPETELKERMFFPCSSKLGAATRAIDESSSSPSLAIGGNQLDLSLKLSF</sequence>
<gene>
    <name evidence="5" type="ORF">SI8410_02003458</name>
</gene>
<proteinExistence type="predicted"/>
<evidence type="ECO:0000256" key="4">
    <source>
        <dbReference type="SAM" id="MobiDB-lite"/>
    </source>
</evidence>
<evidence type="ECO:0000256" key="1">
    <source>
        <dbReference type="ARBA" id="ARBA00022491"/>
    </source>
</evidence>
<feature type="region of interest" description="Disordered" evidence="4">
    <location>
        <begin position="35"/>
        <end position="72"/>
    </location>
</feature>
<evidence type="ECO:0000256" key="3">
    <source>
        <dbReference type="ARBA" id="ARBA00023163"/>
    </source>
</evidence>
<evidence type="ECO:0000313" key="6">
    <source>
        <dbReference type="Proteomes" id="UP000663760"/>
    </source>
</evidence>
<dbReference type="EMBL" id="LR746265">
    <property type="protein sequence ID" value="CAA7392322.1"/>
    <property type="molecule type" value="Genomic_DNA"/>
</dbReference>
<dbReference type="OrthoDB" id="1917522at2759"/>
<dbReference type="PANTHER" id="PTHR33388:SF2">
    <property type="entry name" value="PROTEIN SPOROCYTELESS"/>
    <property type="match status" value="1"/>
</dbReference>
<name>A0A7I8K6U8_SPIIN</name>
<dbReference type="InterPro" id="IPR040356">
    <property type="entry name" value="SPEAR"/>
</dbReference>
<dbReference type="PANTHER" id="PTHR33388">
    <property type="entry name" value="OS01G0212500 PROTEIN"/>
    <property type="match status" value="1"/>
</dbReference>
<keyword evidence="2" id="KW-0805">Transcription regulation</keyword>
<reference evidence="5" key="1">
    <citation type="submission" date="2020-02" db="EMBL/GenBank/DDBJ databases">
        <authorList>
            <person name="Scholz U."/>
            <person name="Mascher M."/>
            <person name="Fiebig A."/>
        </authorList>
    </citation>
    <scope>NUCLEOTIDE SEQUENCE</scope>
</reference>
<evidence type="ECO:0000256" key="2">
    <source>
        <dbReference type="ARBA" id="ARBA00023015"/>
    </source>
</evidence>
<keyword evidence="3" id="KW-0804">Transcription</keyword>
<keyword evidence="1" id="KW-0678">Repressor</keyword>
<dbReference type="Proteomes" id="UP000663760">
    <property type="component" value="Chromosome 2"/>
</dbReference>
<keyword evidence="6" id="KW-1185">Reference proteome</keyword>
<evidence type="ECO:0000313" key="5">
    <source>
        <dbReference type="EMBL" id="CAA7392322.1"/>
    </source>
</evidence>
<accession>A0A7I8K6U8</accession>
<protein>
    <submittedName>
        <fullName evidence="5">Uncharacterized protein</fullName>
    </submittedName>
</protein>
<dbReference type="AlphaFoldDB" id="A0A7I8K6U8"/>
<dbReference type="GO" id="GO:0003700">
    <property type="term" value="F:DNA-binding transcription factor activity"/>
    <property type="evidence" value="ECO:0007669"/>
    <property type="project" value="InterPro"/>
</dbReference>
<organism evidence="5 6">
    <name type="scientific">Spirodela intermedia</name>
    <name type="common">Intermediate duckweed</name>
    <dbReference type="NCBI Taxonomy" id="51605"/>
    <lineage>
        <taxon>Eukaryota</taxon>
        <taxon>Viridiplantae</taxon>
        <taxon>Streptophyta</taxon>
        <taxon>Embryophyta</taxon>
        <taxon>Tracheophyta</taxon>
        <taxon>Spermatophyta</taxon>
        <taxon>Magnoliopsida</taxon>
        <taxon>Liliopsida</taxon>
        <taxon>Araceae</taxon>
        <taxon>Lemnoideae</taxon>
        <taxon>Spirodela</taxon>
    </lineage>
</organism>